<sequence length="185" mass="20739">MSTAVSKVQPTLDSVLSAINEHRWEKPAVSPQEGEPMEESLSEVPSVQQQPTSRRHSPASEGIPMPDQEREAIEENAAFLEEIEAVEEEGEAMPQENLGERVRHENANLRRQTEEEIRQLQQSCANFQLIIEDLRKEPSCPPRRSGRGGIRKEKKLICAAPFVELWGSTIRILAAKSSRSLCASE</sequence>
<proteinExistence type="predicted"/>
<name>A0AAN8IIT1_TRICO</name>
<protein>
    <submittedName>
        <fullName evidence="2">Uncharacterized protein</fullName>
    </submittedName>
</protein>
<keyword evidence="3" id="KW-1185">Reference proteome</keyword>
<gene>
    <name evidence="2" type="ORF">GCK32_010429</name>
</gene>
<organism evidence="2 3">
    <name type="scientific">Trichostrongylus colubriformis</name>
    <name type="common">Black scour worm</name>
    <dbReference type="NCBI Taxonomy" id="6319"/>
    <lineage>
        <taxon>Eukaryota</taxon>
        <taxon>Metazoa</taxon>
        <taxon>Ecdysozoa</taxon>
        <taxon>Nematoda</taxon>
        <taxon>Chromadorea</taxon>
        <taxon>Rhabditida</taxon>
        <taxon>Rhabditina</taxon>
        <taxon>Rhabditomorpha</taxon>
        <taxon>Strongyloidea</taxon>
        <taxon>Trichostrongylidae</taxon>
        <taxon>Trichostrongylus</taxon>
    </lineage>
</organism>
<accession>A0AAN8IIT1</accession>
<dbReference type="EMBL" id="WIXE01013448">
    <property type="protein sequence ID" value="KAK5975106.1"/>
    <property type="molecule type" value="Genomic_DNA"/>
</dbReference>
<comment type="caution">
    <text evidence="2">The sequence shown here is derived from an EMBL/GenBank/DDBJ whole genome shotgun (WGS) entry which is preliminary data.</text>
</comment>
<reference evidence="2 3" key="1">
    <citation type="submission" date="2019-10" db="EMBL/GenBank/DDBJ databases">
        <title>Assembly and Annotation for the nematode Trichostrongylus colubriformis.</title>
        <authorList>
            <person name="Martin J."/>
        </authorList>
    </citation>
    <scope>NUCLEOTIDE SEQUENCE [LARGE SCALE GENOMIC DNA]</scope>
    <source>
        <strain evidence="2">G859</strain>
        <tissue evidence="2">Whole worm</tissue>
    </source>
</reference>
<evidence type="ECO:0000256" key="1">
    <source>
        <dbReference type="SAM" id="MobiDB-lite"/>
    </source>
</evidence>
<dbReference type="AlphaFoldDB" id="A0AAN8IIT1"/>
<evidence type="ECO:0000313" key="3">
    <source>
        <dbReference type="Proteomes" id="UP001331761"/>
    </source>
</evidence>
<feature type="compositionally biased region" description="Polar residues" evidence="1">
    <location>
        <begin position="43"/>
        <end position="52"/>
    </location>
</feature>
<dbReference type="Proteomes" id="UP001331761">
    <property type="component" value="Unassembled WGS sequence"/>
</dbReference>
<feature type="region of interest" description="Disordered" evidence="1">
    <location>
        <begin position="19"/>
        <end position="68"/>
    </location>
</feature>
<feature type="region of interest" description="Disordered" evidence="1">
    <location>
        <begin position="83"/>
        <end position="103"/>
    </location>
</feature>
<evidence type="ECO:0000313" key="2">
    <source>
        <dbReference type="EMBL" id="KAK5975106.1"/>
    </source>
</evidence>